<evidence type="ECO:0000256" key="2">
    <source>
        <dbReference type="SAM" id="Phobius"/>
    </source>
</evidence>
<keyword evidence="2" id="KW-0472">Membrane</keyword>
<dbReference type="PANTHER" id="PTHR30570:SF1">
    <property type="entry name" value="PHOSPHATE-BINDING PROTEIN PSTS"/>
    <property type="match status" value="1"/>
</dbReference>
<evidence type="ECO:0000256" key="1">
    <source>
        <dbReference type="ARBA" id="ARBA00022729"/>
    </source>
</evidence>
<organism evidence="4 5">
    <name type="scientific">Cryptosporangium minutisporangium</name>
    <dbReference type="NCBI Taxonomy" id="113569"/>
    <lineage>
        <taxon>Bacteria</taxon>
        <taxon>Bacillati</taxon>
        <taxon>Actinomycetota</taxon>
        <taxon>Actinomycetes</taxon>
        <taxon>Cryptosporangiales</taxon>
        <taxon>Cryptosporangiaceae</taxon>
        <taxon>Cryptosporangium</taxon>
    </lineage>
</organism>
<dbReference type="Gene3D" id="3.40.190.10">
    <property type="entry name" value="Periplasmic binding protein-like II"/>
    <property type="match status" value="2"/>
</dbReference>
<evidence type="ECO:0000313" key="5">
    <source>
        <dbReference type="Proteomes" id="UP001501676"/>
    </source>
</evidence>
<dbReference type="PANTHER" id="PTHR30570">
    <property type="entry name" value="PERIPLASMIC PHOSPHATE BINDING COMPONENT OF PHOSPHATE ABC TRANSPORTER"/>
    <property type="match status" value="1"/>
</dbReference>
<feature type="domain" description="PBP" evidence="3">
    <location>
        <begin position="219"/>
        <end position="489"/>
    </location>
</feature>
<name>A0ABP6T5Z3_9ACTN</name>
<dbReference type="RefSeq" id="WP_345731081.1">
    <property type="nucleotide sequence ID" value="NZ_BAAAYN010000038.1"/>
</dbReference>
<dbReference type="InterPro" id="IPR050811">
    <property type="entry name" value="Phosphate_ABC_transporter"/>
</dbReference>
<dbReference type="Proteomes" id="UP001501676">
    <property type="component" value="Unassembled WGS sequence"/>
</dbReference>
<proteinExistence type="predicted"/>
<keyword evidence="2" id="KW-1133">Transmembrane helix</keyword>
<dbReference type="Pfam" id="PF12849">
    <property type="entry name" value="PBP_like_2"/>
    <property type="match status" value="1"/>
</dbReference>
<feature type="transmembrane region" description="Helical" evidence="2">
    <location>
        <begin position="190"/>
        <end position="209"/>
    </location>
</feature>
<keyword evidence="5" id="KW-1185">Reference proteome</keyword>
<sequence>MLSDIGDNADTILTFLTTIATLVTAAGWLFERVSSRNRKRLNYRVHWNESLTRPEGQPFANDLELKHKNEVVRDPQVVVIRVENTGGSLSARDFDPPLVFGFGTRRVIHAVVAETAPRTLFAGKADDLEAAAATGQTELPLPPVEMRHGDRFKLTVLLNGRHDRVTGSWDRRDARLIEEDKRVRRSRRGLALGGATLALLGLLLGLIIVPSDSKPRTVATIGCHAGTVSISGSTALRPAIETLAAEFEKRCRDTDPDAVPQIVISESGSRTALDTLVRLGTSATNQEIQRTRLVMYDGAAEDPGRVLARHTLGIGIFGIVAHRGAIPDGGLSRAEVRRLWDGRASTFEAVDGADQEVKLISRHPGSGTRDRFERTVLGGRPAAAPQTSSDCTGLDPRPKSDVVHCVRQTTEAVLDVVDALDGAIGYADVRAAARYPDVEVIRLDGYGPSEEDVASEAYPFWAVENLYTFGEPPSGTALKDFLAFVATDEARAILTDKFGYLPCSRFNRSEPARACASK</sequence>
<gene>
    <name evidence="4" type="ORF">GCM10020369_54590</name>
</gene>
<keyword evidence="1" id="KW-0732">Signal</keyword>
<keyword evidence="2" id="KW-0812">Transmembrane</keyword>
<dbReference type="SUPFAM" id="SSF53850">
    <property type="entry name" value="Periplasmic binding protein-like II"/>
    <property type="match status" value="1"/>
</dbReference>
<comment type="caution">
    <text evidence="4">The sequence shown here is derived from an EMBL/GenBank/DDBJ whole genome shotgun (WGS) entry which is preliminary data.</text>
</comment>
<dbReference type="EMBL" id="BAAAYN010000038">
    <property type="protein sequence ID" value="GAA3392530.1"/>
    <property type="molecule type" value="Genomic_DNA"/>
</dbReference>
<feature type="transmembrane region" description="Helical" evidence="2">
    <location>
        <begin position="12"/>
        <end position="30"/>
    </location>
</feature>
<accession>A0ABP6T5Z3</accession>
<evidence type="ECO:0000313" key="4">
    <source>
        <dbReference type="EMBL" id="GAA3392530.1"/>
    </source>
</evidence>
<evidence type="ECO:0000259" key="3">
    <source>
        <dbReference type="Pfam" id="PF12849"/>
    </source>
</evidence>
<dbReference type="InterPro" id="IPR024370">
    <property type="entry name" value="PBP_domain"/>
</dbReference>
<protein>
    <submittedName>
        <fullName evidence="4">Substrate-binding domain-containing protein</fullName>
    </submittedName>
</protein>
<reference evidence="5" key="1">
    <citation type="journal article" date="2019" name="Int. J. Syst. Evol. Microbiol.">
        <title>The Global Catalogue of Microorganisms (GCM) 10K type strain sequencing project: providing services to taxonomists for standard genome sequencing and annotation.</title>
        <authorList>
            <consortium name="The Broad Institute Genomics Platform"/>
            <consortium name="The Broad Institute Genome Sequencing Center for Infectious Disease"/>
            <person name="Wu L."/>
            <person name="Ma J."/>
        </authorList>
    </citation>
    <scope>NUCLEOTIDE SEQUENCE [LARGE SCALE GENOMIC DNA]</scope>
    <source>
        <strain evidence="5">JCM 9458</strain>
    </source>
</reference>